<name>A0A6G0XQX5_APHCR</name>
<evidence type="ECO:0000256" key="1">
    <source>
        <dbReference type="SAM" id="SignalP"/>
    </source>
</evidence>
<dbReference type="InterPro" id="IPR036691">
    <property type="entry name" value="Endo/exonu/phosph_ase_sf"/>
</dbReference>
<accession>A0A6G0XQX5</accession>
<feature type="domain" description="Endonuclease/exonuclease/phosphatase" evidence="2">
    <location>
        <begin position="7"/>
        <end position="93"/>
    </location>
</feature>
<keyword evidence="4" id="KW-1185">Reference proteome</keyword>
<dbReference type="SUPFAM" id="SSF56219">
    <property type="entry name" value="DNase I-like"/>
    <property type="match status" value="1"/>
</dbReference>
<gene>
    <name evidence="3" type="ORF">FWK35_00021163</name>
</gene>
<proteinExistence type="predicted"/>
<dbReference type="Pfam" id="PF14529">
    <property type="entry name" value="Exo_endo_phos_2"/>
    <property type="match status" value="1"/>
</dbReference>
<dbReference type="AlphaFoldDB" id="A0A6G0XQX5"/>
<reference evidence="3 4" key="1">
    <citation type="submission" date="2019-08" db="EMBL/GenBank/DDBJ databases">
        <title>Whole genome of Aphis craccivora.</title>
        <authorList>
            <person name="Voronova N.V."/>
            <person name="Shulinski R.S."/>
            <person name="Bandarenka Y.V."/>
            <person name="Zhorov D.G."/>
            <person name="Warner D."/>
        </authorList>
    </citation>
    <scope>NUCLEOTIDE SEQUENCE [LARGE SCALE GENOMIC DNA]</scope>
    <source>
        <strain evidence="3">180601</strain>
        <tissue evidence="3">Whole Body</tissue>
    </source>
</reference>
<evidence type="ECO:0000313" key="3">
    <source>
        <dbReference type="EMBL" id="KAF0742962.1"/>
    </source>
</evidence>
<dbReference type="Gene3D" id="3.60.10.10">
    <property type="entry name" value="Endonuclease/exonuclease/phosphatase"/>
    <property type="match status" value="1"/>
</dbReference>
<dbReference type="InterPro" id="IPR005135">
    <property type="entry name" value="Endo/exonuclease/phosphatase"/>
</dbReference>
<feature type="signal peptide" evidence="1">
    <location>
        <begin position="1"/>
        <end position="18"/>
    </location>
</feature>
<evidence type="ECO:0000259" key="2">
    <source>
        <dbReference type="Pfam" id="PF14529"/>
    </source>
</evidence>
<dbReference type="Proteomes" id="UP000478052">
    <property type="component" value="Unassembled WGS sequence"/>
</dbReference>
<protein>
    <submittedName>
        <fullName evidence="3">DDE Tnp4 domain-containing protein</fullName>
    </submittedName>
</protein>
<feature type="chain" id="PRO_5026153378" evidence="1">
    <location>
        <begin position="19"/>
        <end position="110"/>
    </location>
</feature>
<keyword evidence="1" id="KW-0732">Signal</keyword>
<dbReference type="OrthoDB" id="6614340at2759"/>
<evidence type="ECO:0000313" key="4">
    <source>
        <dbReference type="Proteomes" id="UP000478052"/>
    </source>
</evidence>
<dbReference type="EMBL" id="VUJU01007610">
    <property type="protein sequence ID" value="KAF0742962.1"/>
    <property type="molecule type" value="Genomic_DNA"/>
</dbReference>
<organism evidence="3 4">
    <name type="scientific">Aphis craccivora</name>
    <name type="common">Cowpea aphid</name>
    <dbReference type="NCBI Taxonomy" id="307492"/>
    <lineage>
        <taxon>Eukaryota</taxon>
        <taxon>Metazoa</taxon>
        <taxon>Ecdysozoa</taxon>
        <taxon>Arthropoda</taxon>
        <taxon>Hexapoda</taxon>
        <taxon>Insecta</taxon>
        <taxon>Pterygota</taxon>
        <taxon>Neoptera</taxon>
        <taxon>Paraneoptera</taxon>
        <taxon>Hemiptera</taxon>
        <taxon>Sternorrhyncha</taxon>
        <taxon>Aphidomorpha</taxon>
        <taxon>Aphidoidea</taxon>
        <taxon>Aphididae</taxon>
        <taxon>Aphidini</taxon>
        <taxon>Aphis</taxon>
        <taxon>Aphis</taxon>
    </lineage>
</organism>
<dbReference type="GO" id="GO:0003824">
    <property type="term" value="F:catalytic activity"/>
    <property type="evidence" value="ECO:0007669"/>
    <property type="project" value="InterPro"/>
</dbReference>
<sequence length="110" mass="12481">MYMLTFVLCSLYIPPSTPVIVYDSFISAAQSVIDFHTGCLFIICGDFNFPDISWSNDDFGLIYSTPSGPRIQCVPELFSFYNFFQLNQVSNLHGYILDLVFSNEIRLAVV</sequence>
<comment type="caution">
    <text evidence="3">The sequence shown here is derived from an EMBL/GenBank/DDBJ whole genome shotgun (WGS) entry which is preliminary data.</text>
</comment>